<organism evidence="1 2">
    <name type="scientific">Hypsibius exemplaris</name>
    <name type="common">Freshwater tardigrade</name>
    <dbReference type="NCBI Taxonomy" id="2072580"/>
    <lineage>
        <taxon>Eukaryota</taxon>
        <taxon>Metazoa</taxon>
        <taxon>Ecdysozoa</taxon>
        <taxon>Tardigrada</taxon>
        <taxon>Eutardigrada</taxon>
        <taxon>Parachela</taxon>
        <taxon>Hypsibioidea</taxon>
        <taxon>Hypsibiidae</taxon>
        <taxon>Hypsibius</taxon>
    </lineage>
</organism>
<keyword evidence="2" id="KW-1185">Reference proteome</keyword>
<dbReference type="AlphaFoldDB" id="A0A9X6NJA7"/>
<dbReference type="Proteomes" id="UP000192578">
    <property type="component" value="Unassembled WGS sequence"/>
</dbReference>
<protein>
    <submittedName>
        <fullName evidence="1">Uncharacterized protein</fullName>
    </submittedName>
</protein>
<gene>
    <name evidence="1" type="ORF">BV898_18421</name>
</gene>
<accession>A0A9X6NJA7</accession>
<evidence type="ECO:0000313" key="2">
    <source>
        <dbReference type="Proteomes" id="UP000192578"/>
    </source>
</evidence>
<comment type="caution">
    <text evidence="1">The sequence shown here is derived from an EMBL/GenBank/DDBJ whole genome shotgun (WGS) entry which is preliminary data.</text>
</comment>
<evidence type="ECO:0000313" key="1">
    <source>
        <dbReference type="EMBL" id="OWA53998.1"/>
    </source>
</evidence>
<proteinExistence type="predicted"/>
<dbReference type="EMBL" id="MTYJ01000363">
    <property type="protein sequence ID" value="OWA53998.1"/>
    <property type="molecule type" value="Genomic_DNA"/>
</dbReference>
<reference evidence="2" key="1">
    <citation type="submission" date="2017-01" db="EMBL/GenBank/DDBJ databases">
        <title>Comparative genomics of anhydrobiosis in the tardigrade Hypsibius dujardini.</title>
        <authorList>
            <person name="Yoshida Y."/>
            <person name="Koutsovoulos G."/>
            <person name="Laetsch D."/>
            <person name="Stevens L."/>
            <person name="Kumar S."/>
            <person name="Horikawa D."/>
            <person name="Ishino K."/>
            <person name="Komine S."/>
            <person name="Tomita M."/>
            <person name="Blaxter M."/>
            <person name="Arakawa K."/>
        </authorList>
    </citation>
    <scope>NUCLEOTIDE SEQUENCE [LARGE SCALE GENOMIC DNA]</scope>
    <source>
        <strain evidence="2">Z151</strain>
    </source>
</reference>
<sequence>MFICIVFSMIDLFDIFTANRFNCIIVVLLPVQTSSHVIGMVVLCWLFVPRFAISARHSIRPRLQPPALA</sequence>
<name>A0A9X6NJA7_HYPEX</name>